<gene>
    <name evidence="3" type="ORF">BDV29DRAFT_185397</name>
</gene>
<dbReference type="AlphaFoldDB" id="A0A5N5WJD8"/>
<evidence type="ECO:0000259" key="2">
    <source>
        <dbReference type="Pfam" id="PF07110"/>
    </source>
</evidence>
<evidence type="ECO:0000256" key="1">
    <source>
        <dbReference type="ARBA" id="ARBA00005986"/>
    </source>
</evidence>
<dbReference type="SUPFAM" id="SSF54909">
    <property type="entry name" value="Dimeric alpha+beta barrel"/>
    <property type="match status" value="1"/>
</dbReference>
<name>A0A5N5WJD8_9EURO</name>
<dbReference type="Proteomes" id="UP000326565">
    <property type="component" value="Unassembled WGS sequence"/>
</dbReference>
<organism evidence="3 4">
    <name type="scientific">Aspergillus leporis</name>
    <dbReference type="NCBI Taxonomy" id="41062"/>
    <lineage>
        <taxon>Eukaryota</taxon>
        <taxon>Fungi</taxon>
        <taxon>Dikarya</taxon>
        <taxon>Ascomycota</taxon>
        <taxon>Pezizomycotina</taxon>
        <taxon>Eurotiomycetes</taxon>
        <taxon>Eurotiomycetidae</taxon>
        <taxon>Eurotiales</taxon>
        <taxon>Aspergillaceae</taxon>
        <taxon>Aspergillus</taxon>
        <taxon>Aspergillus subgen. Circumdati</taxon>
    </lineage>
</organism>
<feature type="domain" description="EthD" evidence="2">
    <location>
        <begin position="12"/>
        <end position="114"/>
    </location>
</feature>
<dbReference type="EMBL" id="ML732431">
    <property type="protein sequence ID" value="KAB8067925.1"/>
    <property type="molecule type" value="Genomic_DNA"/>
</dbReference>
<sequence>MVFKALMFVTRKSGITPAEFKTHYETVHIPLIKGLAGSAFPLSHRRLYLARSPSSGEDTFPAAVLLGSQEDFSYDAIVELTFKDEAAFKHFFARRQEPGTKELIDVDEEKFLDATKFKAVVLGEVNETTPGCV</sequence>
<dbReference type="Pfam" id="PF07110">
    <property type="entry name" value="EthD"/>
    <property type="match status" value="1"/>
</dbReference>
<comment type="similarity">
    <text evidence="1">Belongs to the tpcK family.</text>
</comment>
<dbReference type="Gene3D" id="3.30.70.100">
    <property type="match status" value="1"/>
</dbReference>
<dbReference type="OrthoDB" id="2519291at2759"/>
<evidence type="ECO:0000313" key="3">
    <source>
        <dbReference type="EMBL" id="KAB8067925.1"/>
    </source>
</evidence>
<accession>A0A5N5WJD8</accession>
<dbReference type="InterPro" id="IPR009799">
    <property type="entry name" value="EthD_dom"/>
</dbReference>
<keyword evidence="4" id="KW-1185">Reference proteome</keyword>
<dbReference type="InterPro" id="IPR011008">
    <property type="entry name" value="Dimeric_a/b-barrel"/>
</dbReference>
<evidence type="ECO:0000313" key="4">
    <source>
        <dbReference type="Proteomes" id="UP000326565"/>
    </source>
</evidence>
<dbReference type="GO" id="GO:0016491">
    <property type="term" value="F:oxidoreductase activity"/>
    <property type="evidence" value="ECO:0007669"/>
    <property type="project" value="InterPro"/>
</dbReference>
<protein>
    <submittedName>
        <fullName evidence="3">EthD domain-containing protein</fullName>
    </submittedName>
</protein>
<reference evidence="3 4" key="1">
    <citation type="submission" date="2019-04" db="EMBL/GenBank/DDBJ databases">
        <title>Friends and foes A comparative genomics study of 23 Aspergillus species from section Flavi.</title>
        <authorList>
            <consortium name="DOE Joint Genome Institute"/>
            <person name="Kjaerbolling I."/>
            <person name="Vesth T."/>
            <person name="Frisvad J.C."/>
            <person name="Nybo J.L."/>
            <person name="Theobald S."/>
            <person name="Kildgaard S."/>
            <person name="Isbrandt T."/>
            <person name="Kuo A."/>
            <person name="Sato A."/>
            <person name="Lyhne E.K."/>
            <person name="Kogle M.E."/>
            <person name="Wiebenga A."/>
            <person name="Kun R.S."/>
            <person name="Lubbers R.J."/>
            <person name="Makela M.R."/>
            <person name="Barry K."/>
            <person name="Chovatia M."/>
            <person name="Clum A."/>
            <person name="Daum C."/>
            <person name="Haridas S."/>
            <person name="He G."/>
            <person name="LaButti K."/>
            <person name="Lipzen A."/>
            <person name="Mondo S."/>
            <person name="Riley R."/>
            <person name="Salamov A."/>
            <person name="Simmons B.A."/>
            <person name="Magnuson J.K."/>
            <person name="Henrissat B."/>
            <person name="Mortensen U.H."/>
            <person name="Larsen T.O."/>
            <person name="Devries R.P."/>
            <person name="Grigoriev I.V."/>
            <person name="Machida M."/>
            <person name="Baker S.E."/>
            <person name="Andersen M.R."/>
        </authorList>
    </citation>
    <scope>NUCLEOTIDE SEQUENCE [LARGE SCALE GENOMIC DNA]</scope>
    <source>
        <strain evidence="3 4">CBS 151.66</strain>
    </source>
</reference>
<proteinExistence type="inferred from homology"/>